<dbReference type="InterPro" id="IPR026838">
    <property type="entry name" value="YheC/D"/>
</dbReference>
<organism evidence="3 4">
    <name type="scientific">Paenibacillus rhizosphaerae</name>
    <dbReference type="NCBI Taxonomy" id="297318"/>
    <lineage>
        <taxon>Bacteria</taxon>
        <taxon>Bacillati</taxon>
        <taxon>Bacillota</taxon>
        <taxon>Bacilli</taxon>
        <taxon>Bacillales</taxon>
        <taxon>Paenibacillaceae</taxon>
        <taxon>Paenibacillus</taxon>
    </lineage>
</organism>
<dbReference type="STRING" id="297318.BK138_15550"/>
<proteinExistence type="predicted"/>
<comment type="caution">
    <text evidence="3">The sequence shown here is derived from an EMBL/GenBank/DDBJ whole genome shotgun (WGS) entry which is preliminary data.</text>
</comment>
<feature type="domain" description="ATP-grasp" evidence="2">
    <location>
        <begin position="123"/>
        <end position="362"/>
    </location>
</feature>
<dbReference type="SUPFAM" id="SSF56059">
    <property type="entry name" value="Glutathione synthetase ATP-binding domain-like"/>
    <property type="match status" value="1"/>
</dbReference>
<dbReference type="Proteomes" id="UP000187172">
    <property type="component" value="Unassembled WGS sequence"/>
</dbReference>
<dbReference type="Gene3D" id="3.30.470.20">
    <property type="entry name" value="ATP-grasp fold, B domain"/>
    <property type="match status" value="1"/>
</dbReference>
<dbReference type="PROSITE" id="PS50975">
    <property type="entry name" value="ATP_GRASP"/>
    <property type="match status" value="1"/>
</dbReference>
<sequence length="373" mass="41487">MKRTTIGTIGILSSSTPGSPPFSGEGYARRLAVAGRKYGIQVVVFCPDGVPEGQRSIHGYIFSDGAWHAATVPFPDIVYDRCFPQRGSEYRAAARLLADAPTGKRWILWSRGLPGKGHVDQVLRKEPGLLPFLPPTAVYRGSSQLLRTLEKYDGELFMKPMSGSQGKNTLHVTRHAADGSLTIRGRSASNLPFVKHFDDTSSGLTWIRRFTGDRSYLIQPFLHLYNADGAPFDVRVLMQKNETGSWMHTGMALRLGNPDSITSNLHGGGKPLSVLPFLTEQFGADWAEHIRDRLHNLSEKIPPILESRYGRLGELGIDFGIDTKGRIWLLEVNSKPGRTSFRHIGEPGSDVLATENPLRYARYLLLRQLRRVN</sequence>
<evidence type="ECO:0000313" key="3">
    <source>
        <dbReference type="EMBL" id="OMF54578.1"/>
    </source>
</evidence>
<dbReference type="EMBL" id="MRTP01000003">
    <property type="protein sequence ID" value="OMF54578.1"/>
    <property type="molecule type" value="Genomic_DNA"/>
</dbReference>
<dbReference type="RefSeq" id="WP_076170480.1">
    <property type="nucleotide sequence ID" value="NZ_MRTP01000003.1"/>
</dbReference>
<evidence type="ECO:0000313" key="4">
    <source>
        <dbReference type="Proteomes" id="UP000187172"/>
    </source>
</evidence>
<dbReference type="GO" id="GO:0046872">
    <property type="term" value="F:metal ion binding"/>
    <property type="evidence" value="ECO:0007669"/>
    <property type="project" value="InterPro"/>
</dbReference>
<evidence type="ECO:0000259" key="2">
    <source>
        <dbReference type="PROSITE" id="PS50975"/>
    </source>
</evidence>
<protein>
    <recommendedName>
        <fullName evidence="2">ATP-grasp domain-containing protein</fullName>
    </recommendedName>
</protein>
<evidence type="ECO:0000256" key="1">
    <source>
        <dbReference type="PROSITE-ProRule" id="PRU00409"/>
    </source>
</evidence>
<dbReference type="Pfam" id="PF14398">
    <property type="entry name" value="ATPgrasp_YheCD"/>
    <property type="match status" value="1"/>
</dbReference>
<name>A0A1R1ES19_9BACL</name>
<keyword evidence="1" id="KW-0067">ATP-binding</keyword>
<dbReference type="InterPro" id="IPR011761">
    <property type="entry name" value="ATP-grasp"/>
</dbReference>
<dbReference type="AlphaFoldDB" id="A0A1R1ES19"/>
<accession>A0A1R1ES19</accession>
<keyword evidence="1" id="KW-0547">Nucleotide-binding</keyword>
<dbReference type="GO" id="GO:0005524">
    <property type="term" value="F:ATP binding"/>
    <property type="evidence" value="ECO:0007669"/>
    <property type="project" value="UniProtKB-UniRule"/>
</dbReference>
<reference evidence="3 4" key="1">
    <citation type="submission" date="2016-11" db="EMBL/GenBank/DDBJ databases">
        <title>Paenibacillus species isolates.</title>
        <authorList>
            <person name="Beno S.M."/>
        </authorList>
    </citation>
    <scope>NUCLEOTIDE SEQUENCE [LARGE SCALE GENOMIC DNA]</scope>
    <source>
        <strain evidence="3 4">FSL R5-0378</strain>
    </source>
</reference>
<gene>
    <name evidence="3" type="ORF">BK138_15550</name>
</gene>
<keyword evidence="4" id="KW-1185">Reference proteome</keyword>